<dbReference type="GO" id="GO:0046872">
    <property type="term" value="F:metal ion binding"/>
    <property type="evidence" value="ECO:0007669"/>
    <property type="project" value="UniProtKB-KW"/>
</dbReference>
<comment type="similarity">
    <text evidence="6">Belongs to the UPF0758 family.</text>
</comment>
<dbReference type="RefSeq" id="WP_055434280.1">
    <property type="nucleotide sequence ID" value="NZ_CYHA01000006.1"/>
</dbReference>
<keyword evidence="2" id="KW-0479">Metal-binding</keyword>
<dbReference type="InterPro" id="IPR010994">
    <property type="entry name" value="RuvA_2-like"/>
</dbReference>
<dbReference type="STRING" id="375574.GCA_001418035_02198"/>
<organism evidence="8 9">
    <name type="scientific">Gulbenkiania indica</name>
    <dbReference type="NCBI Taxonomy" id="375574"/>
    <lineage>
        <taxon>Bacteria</taxon>
        <taxon>Pseudomonadati</taxon>
        <taxon>Pseudomonadota</taxon>
        <taxon>Betaproteobacteria</taxon>
        <taxon>Neisseriales</taxon>
        <taxon>Chromobacteriaceae</taxon>
        <taxon>Gulbenkiania</taxon>
    </lineage>
</organism>
<dbReference type="SUPFAM" id="SSF47781">
    <property type="entry name" value="RuvA domain 2-like"/>
    <property type="match status" value="1"/>
</dbReference>
<evidence type="ECO:0000256" key="3">
    <source>
        <dbReference type="ARBA" id="ARBA00022801"/>
    </source>
</evidence>
<dbReference type="GO" id="GO:0008237">
    <property type="term" value="F:metallopeptidase activity"/>
    <property type="evidence" value="ECO:0007669"/>
    <property type="project" value="UniProtKB-KW"/>
</dbReference>
<dbReference type="PANTHER" id="PTHR30471">
    <property type="entry name" value="DNA REPAIR PROTEIN RADC"/>
    <property type="match status" value="1"/>
</dbReference>
<feature type="domain" description="MPN" evidence="7">
    <location>
        <begin position="102"/>
        <end position="224"/>
    </location>
</feature>
<dbReference type="GO" id="GO:0006508">
    <property type="term" value="P:proteolysis"/>
    <property type="evidence" value="ECO:0007669"/>
    <property type="project" value="UniProtKB-KW"/>
</dbReference>
<evidence type="ECO:0000256" key="2">
    <source>
        <dbReference type="ARBA" id="ARBA00022723"/>
    </source>
</evidence>
<dbReference type="NCBIfam" id="TIGR00608">
    <property type="entry name" value="radc"/>
    <property type="match status" value="1"/>
</dbReference>
<keyword evidence="9" id="KW-1185">Reference proteome</keyword>
<name>A0A0K6H3M9_9NEIS</name>
<keyword evidence="5" id="KW-0482">Metalloprotease</keyword>
<dbReference type="Proteomes" id="UP000243535">
    <property type="component" value="Unassembled WGS sequence"/>
</dbReference>
<evidence type="ECO:0000256" key="6">
    <source>
        <dbReference type="RuleBase" id="RU003797"/>
    </source>
</evidence>
<keyword evidence="4" id="KW-0862">Zinc</keyword>
<evidence type="ECO:0000259" key="7">
    <source>
        <dbReference type="PROSITE" id="PS50249"/>
    </source>
</evidence>
<dbReference type="InterPro" id="IPR046778">
    <property type="entry name" value="UPF0758_N"/>
</dbReference>
<dbReference type="OrthoDB" id="9804482at2"/>
<evidence type="ECO:0000256" key="4">
    <source>
        <dbReference type="ARBA" id="ARBA00022833"/>
    </source>
</evidence>
<dbReference type="Pfam" id="PF20582">
    <property type="entry name" value="UPF0758_N"/>
    <property type="match status" value="1"/>
</dbReference>
<dbReference type="PROSITE" id="PS50249">
    <property type="entry name" value="MPN"/>
    <property type="match status" value="1"/>
</dbReference>
<dbReference type="InterPro" id="IPR001405">
    <property type="entry name" value="UPF0758"/>
</dbReference>
<protein>
    <submittedName>
        <fullName evidence="8">DNA replication and repair protein RadC</fullName>
    </submittedName>
</protein>
<dbReference type="Pfam" id="PF04002">
    <property type="entry name" value="RadC"/>
    <property type="match status" value="1"/>
</dbReference>
<dbReference type="Gene3D" id="3.40.140.10">
    <property type="entry name" value="Cytidine Deaminase, domain 2"/>
    <property type="match status" value="1"/>
</dbReference>
<dbReference type="InterPro" id="IPR037518">
    <property type="entry name" value="MPN"/>
</dbReference>
<gene>
    <name evidence="8" type="ORF">Ga0061063_2416</name>
</gene>
<evidence type="ECO:0000256" key="5">
    <source>
        <dbReference type="ARBA" id="ARBA00023049"/>
    </source>
</evidence>
<dbReference type="EMBL" id="CYHA01000006">
    <property type="protein sequence ID" value="CUA85515.1"/>
    <property type="molecule type" value="Genomic_DNA"/>
</dbReference>
<dbReference type="PANTHER" id="PTHR30471:SF3">
    <property type="entry name" value="UPF0758 PROTEIN YEES-RELATED"/>
    <property type="match status" value="1"/>
</dbReference>
<proteinExistence type="inferred from homology"/>
<dbReference type="InterPro" id="IPR025657">
    <property type="entry name" value="RadC_JAB"/>
</dbReference>
<reference evidence="9" key="1">
    <citation type="submission" date="2015-08" db="EMBL/GenBank/DDBJ databases">
        <authorList>
            <person name="Varghese N."/>
        </authorList>
    </citation>
    <scope>NUCLEOTIDE SEQUENCE [LARGE SCALE GENOMIC DNA]</scope>
    <source>
        <strain evidence="9">DSM 17901</strain>
    </source>
</reference>
<evidence type="ECO:0000313" key="8">
    <source>
        <dbReference type="EMBL" id="CUA85515.1"/>
    </source>
</evidence>
<dbReference type="CDD" id="cd08071">
    <property type="entry name" value="MPN_DUF2466"/>
    <property type="match status" value="1"/>
</dbReference>
<keyword evidence="3" id="KW-0378">Hydrolase</keyword>
<keyword evidence="1" id="KW-0645">Protease</keyword>
<sequence>MPISDWPASERPREKLLARGAAALSDAELLALFLRTGLPGKSAVDLAREVLAHFGSLSTLLSANLAAFCALPGLGEAKYAQLAATSELVRRALAERLVAGETFTSPDAVRDYLRLTLGHRQVEVFSVLFLTAQNRLIAVEELSAGTVNETRVYPREVARRALAHNAAALIVAHNHPGGQEEASRADRELTVQLKAALGLLEIELLDHFIVTRQRAVSFAENGWL</sequence>
<dbReference type="AlphaFoldDB" id="A0A0K6H3M9"/>
<evidence type="ECO:0000313" key="9">
    <source>
        <dbReference type="Proteomes" id="UP000243535"/>
    </source>
</evidence>
<evidence type="ECO:0000256" key="1">
    <source>
        <dbReference type="ARBA" id="ARBA00022670"/>
    </source>
</evidence>
<accession>A0A0K6H3M9</accession>
<dbReference type="NCBIfam" id="NF000642">
    <property type="entry name" value="PRK00024.1"/>
    <property type="match status" value="1"/>
</dbReference>